<accession>A0ABR1KD00</accession>
<gene>
    <name evidence="2" type="ORF">IWZ03DRAFT_93718</name>
</gene>
<protein>
    <submittedName>
        <fullName evidence="2">Uncharacterized protein</fullName>
    </submittedName>
</protein>
<keyword evidence="1" id="KW-0472">Membrane</keyword>
<sequence length="261" mass="28593">MLGCSLPLPLLTTHAKATITARYLPTVPLRPTARTCTFRPSSRLAFFCVTEVIGVLVVVGFFFFFLFFFHLIWGLTDDCCPHSVPFKPWSSSTHTTHLIIDARPQPFVPFSCAWVRFAFCRRPLLVTSHPARATVCFPFLSPFGLSSPIVTSMSQLFFGVFFYGRWCSSSSCCCLCRHADRHTDKQTHVDLDASRGGGARSALHTACGRYGPSRESGRGEVRSAACVEALVTCLLAAAAAASRCTTRAACLPAWLPGRLVC</sequence>
<keyword evidence="1" id="KW-1133">Transmembrane helix</keyword>
<reference evidence="2 3" key="1">
    <citation type="submission" date="2024-04" db="EMBL/GenBank/DDBJ databases">
        <title>Phyllosticta paracitricarpa is synonymous to the EU quarantine fungus P. citricarpa based on phylogenomic analyses.</title>
        <authorList>
            <consortium name="Lawrence Berkeley National Laboratory"/>
            <person name="Van Ingen-Buijs V.A."/>
            <person name="Van Westerhoven A.C."/>
            <person name="Haridas S."/>
            <person name="Skiadas P."/>
            <person name="Martin F."/>
            <person name="Groenewald J.Z."/>
            <person name="Crous P.W."/>
            <person name="Seidl M.F."/>
        </authorList>
    </citation>
    <scope>NUCLEOTIDE SEQUENCE [LARGE SCALE GENOMIC DNA]</scope>
    <source>
        <strain evidence="2 3">CBS 123371</strain>
    </source>
</reference>
<organism evidence="2 3">
    <name type="scientific">Phyllosticta citriasiana</name>
    <dbReference type="NCBI Taxonomy" id="595635"/>
    <lineage>
        <taxon>Eukaryota</taxon>
        <taxon>Fungi</taxon>
        <taxon>Dikarya</taxon>
        <taxon>Ascomycota</taxon>
        <taxon>Pezizomycotina</taxon>
        <taxon>Dothideomycetes</taxon>
        <taxon>Dothideomycetes incertae sedis</taxon>
        <taxon>Botryosphaeriales</taxon>
        <taxon>Phyllostictaceae</taxon>
        <taxon>Phyllosticta</taxon>
    </lineage>
</organism>
<evidence type="ECO:0000256" key="1">
    <source>
        <dbReference type="SAM" id="Phobius"/>
    </source>
</evidence>
<keyword evidence="3" id="KW-1185">Reference proteome</keyword>
<dbReference type="Proteomes" id="UP001363622">
    <property type="component" value="Unassembled WGS sequence"/>
</dbReference>
<proteinExistence type="predicted"/>
<feature type="transmembrane region" description="Helical" evidence="1">
    <location>
        <begin position="44"/>
        <end position="73"/>
    </location>
</feature>
<comment type="caution">
    <text evidence="2">The sequence shown here is derived from an EMBL/GenBank/DDBJ whole genome shotgun (WGS) entry which is preliminary data.</text>
</comment>
<evidence type="ECO:0000313" key="2">
    <source>
        <dbReference type="EMBL" id="KAK7509218.1"/>
    </source>
</evidence>
<dbReference type="EMBL" id="JBBPHU010000019">
    <property type="protein sequence ID" value="KAK7509218.1"/>
    <property type="molecule type" value="Genomic_DNA"/>
</dbReference>
<name>A0ABR1KD00_9PEZI</name>
<keyword evidence="1" id="KW-0812">Transmembrane</keyword>
<evidence type="ECO:0000313" key="3">
    <source>
        <dbReference type="Proteomes" id="UP001363622"/>
    </source>
</evidence>